<dbReference type="InterPro" id="IPR000889">
    <property type="entry name" value="Glutathione_peroxidase"/>
</dbReference>
<evidence type="ECO:0000256" key="2">
    <source>
        <dbReference type="ARBA" id="ARBA00022559"/>
    </source>
</evidence>
<proteinExistence type="inferred from homology"/>
<dbReference type="PROSITE" id="PS00460">
    <property type="entry name" value="GLUTATHIONE_PEROXID_1"/>
    <property type="match status" value="1"/>
</dbReference>
<name>A0A5C3QM17_9AGAR</name>
<feature type="active site" evidence="6">
    <location>
        <position position="36"/>
    </location>
</feature>
<evidence type="ECO:0000256" key="4">
    <source>
        <dbReference type="ARBA" id="ARBA00023002"/>
    </source>
</evidence>
<keyword evidence="4 7" id="KW-0560">Oxidoreductase</keyword>
<evidence type="ECO:0000313" key="9">
    <source>
        <dbReference type="Proteomes" id="UP000305067"/>
    </source>
</evidence>
<dbReference type="GO" id="GO:0140824">
    <property type="term" value="F:thioredoxin-dependent peroxiredoxin activity"/>
    <property type="evidence" value="ECO:0007669"/>
    <property type="project" value="UniProtKB-EC"/>
</dbReference>
<dbReference type="STRING" id="1884261.A0A5C3QM17"/>
<dbReference type="EMBL" id="ML178833">
    <property type="protein sequence ID" value="TFK99413.1"/>
    <property type="molecule type" value="Genomic_DNA"/>
</dbReference>
<dbReference type="PRINTS" id="PR01011">
    <property type="entry name" value="GLUTPROXDASE"/>
</dbReference>
<dbReference type="Proteomes" id="UP000305067">
    <property type="component" value="Unassembled WGS sequence"/>
</dbReference>
<dbReference type="Gene3D" id="3.40.30.10">
    <property type="entry name" value="Glutaredoxin"/>
    <property type="match status" value="1"/>
</dbReference>
<evidence type="ECO:0000256" key="1">
    <source>
        <dbReference type="ARBA" id="ARBA00006926"/>
    </source>
</evidence>
<dbReference type="PIRSF" id="PIRSF000303">
    <property type="entry name" value="Glutathion_perox"/>
    <property type="match status" value="1"/>
</dbReference>
<dbReference type="AlphaFoldDB" id="A0A5C3QM17"/>
<evidence type="ECO:0000256" key="6">
    <source>
        <dbReference type="PIRSR" id="PIRSR000303-1"/>
    </source>
</evidence>
<dbReference type="PANTHER" id="PTHR11592:SF78">
    <property type="entry name" value="GLUTATHIONE PEROXIDASE"/>
    <property type="match status" value="1"/>
</dbReference>
<dbReference type="PANTHER" id="PTHR11592">
    <property type="entry name" value="GLUTATHIONE PEROXIDASE"/>
    <property type="match status" value="1"/>
</dbReference>
<comment type="similarity">
    <text evidence="1 7">Belongs to the glutathione peroxidase family.</text>
</comment>
<accession>A0A5C3QM17</accession>
<dbReference type="FunFam" id="3.40.30.10:FF:000010">
    <property type="entry name" value="Glutathione peroxidase"/>
    <property type="match status" value="1"/>
</dbReference>
<evidence type="ECO:0000313" key="8">
    <source>
        <dbReference type="EMBL" id="TFK99413.1"/>
    </source>
</evidence>
<dbReference type="InterPro" id="IPR029759">
    <property type="entry name" value="GPX_AS"/>
</dbReference>
<gene>
    <name evidence="8" type="ORF">BDV98DRAFT_613326</name>
</gene>
<dbReference type="InterPro" id="IPR036249">
    <property type="entry name" value="Thioredoxin-like_sf"/>
</dbReference>
<dbReference type="Pfam" id="PF00255">
    <property type="entry name" value="GSHPx"/>
    <property type="match status" value="1"/>
</dbReference>
<comment type="catalytic activity">
    <reaction evidence="5">
        <text>a hydroperoxide + [thioredoxin]-dithiol = an alcohol + [thioredoxin]-disulfide + H2O</text>
        <dbReference type="Rhea" id="RHEA:62620"/>
        <dbReference type="Rhea" id="RHEA-COMP:10698"/>
        <dbReference type="Rhea" id="RHEA-COMP:10700"/>
        <dbReference type="ChEBI" id="CHEBI:15377"/>
        <dbReference type="ChEBI" id="CHEBI:29950"/>
        <dbReference type="ChEBI" id="CHEBI:30879"/>
        <dbReference type="ChEBI" id="CHEBI:35924"/>
        <dbReference type="ChEBI" id="CHEBI:50058"/>
        <dbReference type="EC" id="1.11.1.24"/>
    </reaction>
</comment>
<dbReference type="OrthoDB" id="446890at2759"/>
<dbReference type="GO" id="GO:0034599">
    <property type="term" value="P:cellular response to oxidative stress"/>
    <property type="evidence" value="ECO:0007669"/>
    <property type="project" value="TreeGrafter"/>
</dbReference>
<keyword evidence="9" id="KW-1185">Reference proteome</keyword>
<evidence type="ECO:0000256" key="7">
    <source>
        <dbReference type="RuleBase" id="RU000499"/>
    </source>
</evidence>
<keyword evidence="2 7" id="KW-0575">Peroxidase</keyword>
<evidence type="ECO:0000256" key="3">
    <source>
        <dbReference type="ARBA" id="ARBA00022862"/>
    </source>
</evidence>
<reference evidence="8 9" key="1">
    <citation type="journal article" date="2019" name="Nat. Ecol. Evol.">
        <title>Megaphylogeny resolves global patterns of mushroom evolution.</title>
        <authorList>
            <person name="Varga T."/>
            <person name="Krizsan K."/>
            <person name="Foldi C."/>
            <person name="Dima B."/>
            <person name="Sanchez-Garcia M."/>
            <person name="Sanchez-Ramirez S."/>
            <person name="Szollosi G.J."/>
            <person name="Szarkandi J.G."/>
            <person name="Papp V."/>
            <person name="Albert L."/>
            <person name="Andreopoulos W."/>
            <person name="Angelini C."/>
            <person name="Antonin V."/>
            <person name="Barry K.W."/>
            <person name="Bougher N.L."/>
            <person name="Buchanan P."/>
            <person name="Buyck B."/>
            <person name="Bense V."/>
            <person name="Catcheside P."/>
            <person name="Chovatia M."/>
            <person name="Cooper J."/>
            <person name="Damon W."/>
            <person name="Desjardin D."/>
            <person name="Finy P."/>
            <person name="Geml J."/>
            <person name="Haridas S."/>
            <person name="Hughes K."/>
            <person name="Justo A."/>
            <person name="Karasinski D."/>
            <person name="Kautmanova I."/>
            <person name="Kiss B."/>
            <person name="Kocsube S."/>
            <person name="Kotiranta H."/>
            <person name="LaButti K.M."/>
            <person name="Lechner B.E."/>
            <person name="Liimatainen K."/>
            <person name="Lipzen A."/>
            <person name="Lukacs Z."/>
            <person name="Mihaltcheva S."/>
            <person name="Morgado L.N."/>
            <person name="Niskanen T."/>
            <person name="Noordeloos M.E."/>
            <person name="Ohm R.A."/>
            <person name="Ortiz-Santana B."/>
            <person name="Ovrebo C."/>
            <person name="Racz N."/>
            <person name="Riley R."/>
            <person name="Savchenko A."/>
            <person name="Shiryaev A."/>
            <person name="Soop K."/>
            <person name="Spirin V."/>
            <person name="Szebenyi C."/>
            <person name="Tomsovsky M."/>
            <person name="Tulloss R.E."/>
            <person name="Uehling J."/>
            <person name="Grigoriev I.V."/>
            <person name="Vagvolgyi C."/>
            <person name="Papp T."/>
            <person name="Martin F.M."/>
            <person name="Miettinen O."/>
            <person name="Hibbett D.S."/>
            <person name="Nagy L.G."/>
        </authorList>
    </citation>
    <scope>NUCLEOTIDE SEQUENCE [LARGE SCALE GENOMIC DNA]</scope>
    <source>
        <strain evidence="8 9">CBS 309.79</strain>
    </source>
</reference>
<dbReference type="InterPro" id="IPR029760">
    <property type="entry name" value="GPX_CS"/>
</dbReference>
<keyword evidence="3" id="KW-0049">Antioxidant</keyword>
<sequence length="159" mass="17655">MSGFYSLKAEAPGNKTFDFADLKGKVVLIVNVASKCGFTPQYKGLQELYDKYKDKDFIILGFPCNQFGAQEPGDDAAIGEFCQLNHGVSFPLMKKSEVNGDNTSEVYQWLKSQKSGLLGLTRIKWNFEKFLIDKEGNVVQRWASTTTPAAIDAEVAKLV</sequence>
<dbReference type="PROSITE" id="PS51355">
    <property type="entry name" value="GLUTATHIONE_PEROXID_3"/>
    <property type="match status" value="1"/>
</dbReference>
<dbReference type="CDD" id="cd00340">
    <property type="entry name" value="GSH_Peroxidase"/>
    <property type="match status" value="1"/>
</dbReference>
<dbReference type="PROSITE" id="PS00763">
    <property type="entry name" value="GLUTATHIONE_PEROXID_2"/>
    <property type="match status" value="1"/>
</dbReference>
<protein>
    <recommendedName>
        <fullName evidence="7">Glutathione peroxidase</fullName>
    </recommendedName>
</protein>
<evidence type="ECO:0000256" key="5">
    <source>
        <dbReference type="ARBA" id="ARBA00049091"/>
    </source>
</evidence>
<organism evidence="8 9">
    <name type="scientific">Pterulicium gracile</name>
    <dbReference type="NCBI Taxonomy" id="1884261"/>
    <lineage>
        <taxon>Eukaryota</taxon>
        <taxon>Fungi</taxon>
        <taxon>Dikarya</taxon>
        <taxon>Basidiomycota</taxon>
        <taxon>Agaricomycotina</taxon>
        <taxon>Agaricomycetes</taxon>
        <taxon>Agaricomycetidae</taxon>
        <taxon>Agaricales</taxon>
        <taxon>Pleurotineae</taxon>
        <taxon>Pterulaceae</taxon>
        <taxon>Pterulicium</taxon>
    </lineage>
</organism>
<dbReference type="SUPFAM" id="SSF52833">
    <property type="entry name" value="Thioredoxin-like"/>
    <property type="match status" value="1"/>
</dbReference>